<keyword evidence="11 13" id="KW-0539">Nucleus</keyword>
<dbReference type="SUPFAM" id="SSF50182">
    <property type="entry name" value="Sm-like ribonucleoproteins"/>
    <property type="match status" value="1"/>
</dbReference>
<comment type="caution">
    <text evidence="16">The sequence shown here is derived from an EMBL/GenBank/DDBJ whole genome shotgun (WGS) entry which is preliminary data.</text>
</comment>
<reference evidence="17" key="1">
    <citation type="journal article" date="2016" name="Proc. Natl. Acad. Sci. U.S.A.">
        <title>Comparative genomics of biotechnologically important yeasts.</title>
        <authorList>
            <person name="Riley R."/>
            <person name="Haridas S."/>
            <person name="Wolfe K.H."/>
            <person name="Lopes M.R."/>
            <person name="Hittinger C.T."/>
            <person name="Goeker M."/>
            <person name="Salamov A.A."/>
            <person name="Wisecaver J.H."/>
            <person name="Long T.M."/>
            <person name="Calvey C.H."/>
            <person name="Aerts A.L."/>
            <person name="Barry K.W."/>
            <person name="Choi C."/>
            <person name="Clum A."/>
            <person name="Coughlan A.Y."/>
            <person name="Deshpande S."/>
            <person name="Douglass A.P."/>
            <person name="Hanson S.J."/>
            <person name="Klenk H.-P."/>
            <person name="LaButti K.M."/>
            <person name="Lapidus A."/>
            <person name="Lindquist E.A."/>
            <person name="Lipzen A.M."/>
            <person name="Meier-Kolthoff J.P."/>
            <person name="Ohm R.A."/>
            <person name="Otillar R.P."/>
            <person name="Pangilinan J.L."/>
            <person name="Peng Y."/>
            <person name="Rokas A."/>
            <person name="Rosa C.A."/>
            <person name="Scheuner C."/>
            <person name="Sibirny A.A."/>
            <person name="Slot J.C."/>
            <person name="Stielow J.B."/>
            <person name="Sun H."/>
            <person name="Kurtzman C.P."/>
            <person name="Blackwell M."/>
            <person name="Grigoriev I.V."/>
            <person name="Jeffries T.W."/>
        </authorList>
    </citation>
    <scope>NUCLEOTIDE SEQUENCE [LARGE SCALE GENOMIC DNA]</scope>
    <source>
        <strain evidence="17">NRRL Y-1626</strain>
    </source>
</reference>
<dbReference type="PROSITE" id="PS52002">
    <property type="entry name" value="SM"/>
    <property type="match status" value="1"/>
</dbReference>
<dbReference type="AlphaFoldDB" id="A0A1B7TGC9"/>
<dbReference type="GO" id="GO:0008033">
    <property type="term" value="P:tRNA processing"/>
    <property type="evidence" value="ECO:0007669"/>
    <property type="project" value="UniProtKB-KW"/>
</dbReference>
<dbReference type="InterPro" id="IPR016487">
    <property type="entry name" value="Lsm6/sSmF"/>
</dbReference>
<keyword evidence="4" id="KW-0963">Cytoplasm</keyword>
<dbReference type="GO" id="GO:0005688">
    <property type="term" value="C:U6 snRNP"/>
    <property type="evidence" value="ECO:0007669"/>
    <property type="project" value="TreeGrafter"/>
</dbReference>
<dbReference type="GO" id="GO:0003723">
    <property type="term" value="F:RNA binding"/>
    <property type="evidence" value="ECO:0007669"/>
    <property type="project" value="UniProtKB-UniRule"/>
</dbReference>
<dbReference type="EMBL" id="LXPE01000006">
    <property type="protein sequence ID" value="OBA27799.1"/>
    <property type="molecule type" value="Genomic_DNA"/>
</dbReference>
<evidence type="ECO:0000256" key="1">
    <source>
        <dbReference type="ARBA" id="ARBA00004123"/>
    </source>
</evidence>
<keyword evidence="6 13" id="KW-0507">mRNA processing</keyword>
<feature type="domain" description="Sm" evidence="15">
    <location>
        <begin position="37"/>
        <end position="110"/>
    </location>
</feature>
<dbReference type="GO" id="GO:0030490">
    <property type="term" value="P:maturation of SSU-rRNA"/>
    <property type="evidence" value="ECO:0007669"/>
    <property type="project" value="TreeGrafter"/>
</dbReference>
<gene>
    <name evidence="16" type="ORF">HANVADRAFT_51920</name>
</gene>
<keyword evidence="9 13" id="KW-0694">RNA-binding</keyword>
<evidence type="ECO:0000256" key="9">
    <source>
        <dbReference type="ARBA" id="ARBA00022884"/>
    </source>
</evidence>
<evidence type="ECO:0000256" key="12">
    <source>
        <dbReference type="ARBA" id="ARBA00023274"/>
    </source>
</evidence>
<evidence type="ECO:0000256" key="5">
    <source>
        <dbReference type="ARBA" id="ARBA00022552"/>
    </source>
</evidence>
<comment type="subcellular location">
    <subcellularLocation>
        <location evidence="2">Cytoplasm</location>
    </subcellularLocation>
    <subcellularLocation>
        <location evidence="1 13">Nucleus</location>
    </subcellularLocation>
</comment>
<dbReference type="PANTHER" id="PTHR11021:SF1">
    <property type="entry name" value="U6 SNRNA-ASSOCIATED SM-LIKE PROTEIN LSM6"/>
    <property type="match status" value="1"/>
</dbReference>
<evidence type="ECO:0000256" key="6">
    <source>
        <dbReference type="ARBA" id="ARBA00022664"/>
    </source>
</evidence>
<evidence type="ECO:0000256" key="14">
    <source>
        <dbReference type="SAM" id="MobiDB-lite"/>
    </source>
</evidence>
<evidence type="ECO:0000256" key="10">
    <source>
        <dbReference type="ARBA" id="ARBA00023187"/>
    </source>
</evidence>
<evidence type="ECO:0000256" key="7">
    <source>
        <dbReference type="ARBA" id="ARBA00022694"/>
    </source>
</evidence>
<keyword evidence="10 13" id="KW-0508">mRNA splicing</keyword>
<organism evidence="16 17">
    <name type="scientific">Hanseniaspora valbyensis NRRL Y-1626</name>
    <dbReference type="NCBI Taxonomy" id="766949"/>
    <lineage>
        <taxon>Eukaryota</taxon>
        <taxon>Fungi</taxon>
        <taxon>Dikarya</taxon>
        <taxon>Ascomycota</taxon>
        <taxon>Saccharomycotina</taxon>
        <taxon>Saccharomycetes</taxon>
        <taxon>Saccharomycodales</taxon>
        <taxon>Saccharomycodaceae</taxon>
        <taxon>Hanseniaspora</taxon>
    </lineage>
</organism>
<dbReference type="GO" id="GO:0000398">
    <property type="term" value="P:mRNA splicing, via spliceosome"/>
    <property type="evidence" value="ECO:0007669"/>
    <property type="project" value="InterPro"/>
</dbReference>
<evidence type="ECO:0000256" key="4">
    <source>
        <dbReference type="ARBA" id="ARBA00022490"/>
    </source>
</evidence>
<dbReference type="SMART" id="SM00651">
    <property type="entry name" value="Sm"/>
    <property type="match status" value="1"/>
</dbReference>
<comment type="similarity">
    <text evidence="3 13">Belongs to the snRNP Sm proteins family. SmF/LSm6 subfamily.</text>
</comment>
<evidence type="ECO:0000256" key="13">
    <source>
        <dbReference type="PIRNR" id="PIRNR006609"/>
    </source>
</evidence>
<dbReference type="Pfam" id="PF01423">
    <property type="entry name" value="LSM"/>
    <property type="match status" value="1"/>
</dbReference>
<keyword evidence="8 13" id="KW-0747">Spliceosome</keyword>
<dbReference type="InterPro" id="IPR047575">
    <property type="entry name" value="Sm"/>
</dbReference>
<sequence>MSTAELQQNTPATEEQQQQQQQAVPATEDIVNTSLISIFSFLKQLKGKRVLVKSHSGICYKGRLESIDGFMNISLTDAIEYYECETNGILNEYKNEIFVRGYGIMHMSEL</sequence>
<keyword evidence="5" id="KW-0698">rRNA processing</keyword>
<keyword evidence="17" id="KW-1185">Reference proteome</keyword>
<keyword evidence="12 13" id="KW-0687">Ribonucleoprotein</keyword>
<dbReference type="PANTHER" id="PTHR11021">
    <property type="entry name" value="SMALL NUCLEAR RIBONUCLEOPROTEIN F SNRNP-F"/>
    <property type="match status" value="1"/>
</dbReference>
<dbReference type="OrthoDB" id="268799at2759"/>
<name>A0A1B7TGC9_9ASCO</name>
<dbReference type="InterPro" id="IPR001163">
    <property type="entry name" value="Sm_dom_euk/arc"/>
</dbReference>
<dbReference type="GO" id="GO:0046540">
    <property type="term" value="C:U4/U6 x U5 tri-snRNP complex"/>
    <property type="evidence" value="ECO:0007669"/>
    <property type="project" value="TreeGrafter"/>
</dbReference>
<evidence type="ECO:0000259" key="15">
    <source>
        <dbReference type="PROSITE" id="PS52002"/>
    </source>
</evidence>
<evidence type="ECO:0000256" key="2">
    <source>
        <dbReference type="ARBA" id="ARBA00004496"/>
    </source>
</evidence>
<feature type="compositionally biased region" description="Low complexity" evidence="14">
    <location>
        <begin position="7"/>
        <end position="25"/>
    </location>
</feature>
<dbReference type="Gene3D" id="2.30.30.100">
    <property type="match status" value="1"/>
</dbReference>
<feature type="region of interest" description="Disordered" evidence="14">
    <location>
        <begin position="1"/>
        <end position="25"/>
    </location>
</feature>
<evidence type="ECO:0000256" key="8">
    <source>
        <dbReference type="ARBA" id="ARBA00022728"/>
    </source>
</evidence>
<dbReference type="GO" id="GO:0005730">
    <property type="term" value="C:nucleolus"/>
    <property type="evidence" value="ECO:0007669"/>
    <property type="project" value="TreeGrafter"/>
</dbReference>
<dbReference type="GO" id="GO:0000932">
    <property type="term" value="C:P-body"/>
    <property type="evidence" value="ECO:0007669"/>
    <property type="project" value="TreeGrafter"/>
</dbReference>
<evidence type="ECO:0000313" key="17">
    <source>
        <dbReference type="Proteomes" id="UP000092321"/>
    </source>
</evidence>
<dbReference type="Proteomes" id="UP000092321">
    <property type="component" value="Unassembled WGS sequence"/>
</dbReference>
<dbReference type="GO" id="GO:0005681">
    <property type="term" value="C:spliceosomal complex"/>
    <property type="evidence" value="ECO:0007669"/>
    <property type="project" value="UniProtKB-KW"/>
</dbReference>
<evidence type="ECO:0000256" key="11">
    <source>
        <dbReference type="ARBA" id="ARBA00023242"/>
    </source>
</evidence>
<keyword evidence="7" id="KW-0819">tRNA processing</keyword>
<dbReference type="GO" id="GO:0005732">
    <property type="term" value="C:sno(s)RNA-containing ribonucleoprotein complex"/>
    <property type="evidence" value="ECO:0007669"/>
    <property type="project" value="TreeGrafter"/>
</dbReference>
<protein>
    <recommendedName>
        <fullName evidence="15">Sm domain-containing protein</fullName>
    </recommendedName>
</protein>
<dbReference type="InterPro" id="IPR010920">
    <property type="entry name" value="LSM_dom_sf"/>
</dbReference>
<evidence type="ECO:0000256" key="3">
    <source>
        <dbReference type="ARBA" id="ARBA00007927"/>
    </source>
</evidence>
<evidence type="ECO:0000313" key="16">
    <source>
        <dbReference type="EMBL" id="OBA27799.1"/>
    </source>
</evidence>
<proteinExistence type="inferred from homology"/>
<accession>A0A1B7TGC9</accession>